<dbReference type="InterPro" id="IPR036390">
    <property type="entry name" value="WH_DNA-bd_sf"/>
</dbReference>
<feature type="domain" description="HTH iclR-type" evidence="5">
    <location>
        <begin position="27"/>
        <end position="88"/>
    </location>
</feature>
<feature type="domain" description="IclR-ED" evidence="6">
    <location>
        <begin position="89"/>
        <end position="284"/>
    </location>
</feature>
<dbReference type="InterPro" id="IPR029016">
    <property type="entry name" value="GAF-like_dom_sf"/>
</dbReference>
<dbReference type="Gene3D" id="3.30.450.40">
    <property type="match status" value="2"/>
</dbReference>
<evidence type="ECO:0000256" key="4">
    <source>
        <dbReference type="SAM" id="MobiDB-lite"/>
    </source>
</evidence>
<dbReference type="Pfam" id="PF09339">
    <property type="entry name" value="HTH_IclR"/>
    <property type="match status" value="2"/>
</dbReference>
<feature type="compositionally biased region" description="Pro residues" evidence="4">
    <location>
        <begin position="7"/>
        <end position="20"/>
    </location>
</feature>
<feature type="domain" description="IclR-ED" evidence="6">
    <location>
        <begin position="404"/>
        <end position="588"/>
    </location>
</feature>
<comment type="caution">
    <text evidence="7">The sequence shown here is derived from an EMBL/GenBank/DDBJ whole genome shotgun (WGS) entry which is preliminary data.</text>
</comment>
<keyword evidence="1" id="KW-0805">Transcription regulation</keyword>
<dbReference type="EMBL" id="QOIN01000050">
    <property type="protein sequence ID" value="RCG18585.1"/>
    <property type="molecule type" value="Genomic_DNA"/>
</dbReference>
<evidence type="ECO:0000256" key="2">
    <source>
        <dbReference type="ARBA" id="ARBA00023125"/>
    </source>
</evidence>
<dbReference type="InterPro" id="IPR050707">
    <property type="entry name" value="HTH_MetabolicPath_Reg"/>
</dbReference>
<evidence type="ECO:0000313" key="8">
    <source>
        <dbReference type="Proteomes" id="UP000252914"/>
    </source>
</evidence>
<dbReference type="InterPro" id="IPR014757">
    <property type="entry name" value="Tscrpt_reg_IclR_C"/>
</dbReference>
<keyword evidence="2" id="KW-0238">DNA-binding</keyword>
<dbReference type="GO" id="GO:0003700">
    <property type="term" value="F:DNA-binding transcription factor activity"/>
    <property type="evidence" value="ECO:0007669"/>
    <property type="project" value="TreeGrafter"/>
</dbReference>
<proteinExistence type="predicted"/>
<dbReference type="SUPFAM" id="SSF46785">
    <property type="entry name" value="Winged helix' DNA-binding domain"/>
    <property type="match status" value="2"/>
</dbReference>
<dbReference type="Pfam" id="PF01614">
    <property type="entry name" value="IclR_C"/>
    <property type="match status" value="2"/>
</dbReference>
<name>A0A367ELU9_9ACTN</name>
<gene>
    <name evidence="7" type="ORF">DTL70_25840</name>
</gene>
<dbReference type="GO" id="GO:0045892">
    <property type="term" value="P:negative regulation of DNA-templated transcription"/>
    <property type="evidence" value="ECO:0007669"/>
    <property type="project" value="TreeGrafter"/>
</dbReference>
<dbReference type="InterPro" id="IPR005471">
    <property type="entry name" value="Tscrpt_reg_IclR_N"/>
</dbReference>
<evidence type="ECO:0000313" key="7">
    <source>
        <dbReference type="EMBL" id="RCG18585.1"/>
    </source>
</evidence>
<dbReference type="PANTHER" id="PTHR30136:SF34">
    <property type="entry name" value="TRANSCRIPTIONAL REGULATOR"/>
    <property type="match status" value="1"/>
</dbReference>
<feature type="compositionally biased region" description="Low complexity" evidence="4">
    <location>
        <begin position="310"/>
        <end position="322"/>
    </location>
</feature>
<dbReference type="GO" id="GO:0003677">
    <property type="term" value="F:DNA binding"/>
    <property type="evidence" value="ECO:0007669"/>
    <property type="project" value="UniProtKB-KW"/>
</dbReference>
<dbReference type="RefSeq" id="WP_114024416.1">
    <property type="nucleotide sequence ID" value="NZ_QOIN01000050.1"/>
</dbReference>
<dbReference type="Gene3D" id="1.10.10.10">
    <property type="entry name" value="Winged helix-like DNA-binding domain superfamily/Winged helix DNA-binding domain"/>
    <property type="match status" value="2"/>
</dbReference>
<keyword evidence="3" id="KW-0804">Transcription</keyword>
<sequence>MPRSAATPPPAPPTPSPPRAAPGGEAVATVERGLMVLGALAAAPGGRLSRAELVRVCPLARATLDRVAATLVHLGYLRTEGPDLRLAPRVLEFGNAYLAASGLPSVLGPHAHRLADELDESVSVAVPDHDGVRFVIQCPRRRAMAVTFHIGDLLPAERCAPGALFAARWDEATWRRWRQRLAADPHAAGFLALPPRRGPWQAPGAEEFTARVAAAHEAGAAVDDQLVEPGLVAVALPVYGPDSTLVGAVSVASHTSRHTADSLTAHALPRLRACAARMRETLATSGRGTQHPAPGPAHHFPPPPAPIPAPESASAPGPAPAAVPTRAAALRAVKDEVGPGFLQSLARGLTVLSALRAPEGLTLSQVAAATGLSRATARRFLHALRHLGYVGAGTDETRFVPLPRTLGLGFAVHAGLTFERIATPHLAELVGRVHDSASIAVLDGTGIRYVARVAATRVMGVDLGVGTRLPAYAAAMGRVLLAGLDRREAADRLARSAPRPLTGRTLTRQPELAAALESARRDGHALVDQELEEGLCSLAVPLHDRHGRVAAALNVAAHAAQRTPEELRTAVLPELRATARRIEADLAAATEYLAREALTGAP</sequence>
<feature type="domain" description="HTH iclR-type" evidence="5">
    <location>
        <begin position="342"/>
        <end position="403"/>
    </location>
</feature>
<evidence type="ECO:0000259" key="6">
    <source>
        <dbReference type="PROSITE" id="PS51078"/>
    </source>
</evidence>
<keyword evidence="8" id="KW-1185">Reference proteome</keyword>
<evidence type="ECO:0000256" key="1">
    <source>
        <dbReference type="ARBA" id="ARBA00023015"/>
    </source>
</evidence>
<evidence type="ECO:0000259" key="5">
    <source>
        <dbReference type="PROSITE" id="PS51077"/>
    </source>
</evidence>
<dbReference type="SUPFAM" id="SSF55781">
    <property type="entry name" value="GAF domain-like"/>
    <property type="match status" value="2"/>
</dbReference>
<dbReference type="PROSITE" id="PS51077">
    <property type="entry name" value="HTH_ICLR"/>
    <property type="match status" value="2"/>
</dbReference>
<feature type="region of interest" description="Disordered" evidence="4">
    <location>
        <begin position="1"/>
        <end position="24"/>
    </location>
</feature>
<dbReference type="PANTHER" id="PTHR30136">
    <property type="entry name" value="HELIX-TURN-HELIX TRANSCRIPTIONAL REGULATOR, ICLR FAMILY"/>
    <property type="match status" value="1"/>
</dbReference>
<organism evidence="7 8">
    <name type="scientific">Streptomyces diacarni</name>
    <dbReference type="NCBI Taxonomy" id="2800381"/>
    <lineage>
        <taxon>Bacteria</taxon>
        <taxon>Bacillati</taxon>
        <taxon>Actinomycetota</taxon>
        <taxon>Actinomycetes</taxon>
        <taxon>Kitasatosporales</taxon>
        <taxon>Streptomycetaceae</taxon>
        <taxon>Streptomyces</taxon>
    </lineage>
</organism>
<dbReference type="AlphaFoldDB" id="A0A367ELU9"/>
<dbReference type="Proteomes" id="UP000252914">
    <property type="component" value="Unassembled WGS sequence"/>
</dbReference>
<dbReference type="InterPro" id="IPR036388">
    <property type="entry name" value="WH-like_DNA-bd_sf"/>
</dbReference>
<accession>A0A367ELU9</accession>
<dbReference type="SMART" id="SM00346">
    <property type="entry name" value="HTH_ICLR"/>
    <property type="match status" value="2"/>
</dbReference>
<evidence type="ECO:0000256" key="3">
    <source>
        <dbReference type="ARBA" id="ARBA00023163"/>
    </source>
</evidence>
<dbReference type="PROSITE" id="PS51078">
    <property type="entry name" value="ICLR_ED"/>
    <property type="match status" value="2"/>
</dbReference>
<reference evidence="7 8" key="1">
    <citation type="submission" date="2018-06" db="EMBL/GenBank/DDBJ databases">
        <title>Streptomyces reniochalinae sp. nov. and Streptomyces diacarnus sp. nov. from marine sponges.</title>
        <authorList>
            <person name="Li L."/>
        </authorList>
    </citation>
    <scope>NUCLEOTIDE SEQUENCE [LARGE SCALE GENOMIC DNA]</scope>
    <source>
        <strain evidence="7 8">LHW51701</strain>
    </source>
</reference>
<feature type="region of interest" description="Disordered" evidence="4">
    <location>
        <begin position="283"/>
        <end position="322"/>
    </location>
</feature>
<protein>
    <submittedName>
        <fullName evidence="7">IclR family transcriptional regulator</fullName>
    </submittedName>
</protein>
<feature type="compositionally biased region" description="Pro residues" evidence="4">
    <location>
        <begin position="293"/>
        <end position="309"/>
    </location>
</feature>